<keyword evidence="3" id="KW-0156">Chromatin regulator</keyword>
<evidence type="ECO:0000256" key="9">
    <source>
        <dbReference type="SAM" id="MobiDB-lite"/>
    </source>
</evidence>
<evidence type="ECO:0000256" key="2">
    <source>
        <dbReference type="ARBA" id="ARBA00022737"/>
    </source>
</evidence>
<comment type="subcellular location">
    <subcellularLocation>
        <location evidence="1">Nucleus</location>
    </subcellularLocation>
</comment>
<keyword evidence="5 8" id="KW-0103">Bromodomain</keyword>
<evidence type="ECO:0000256" key="6">
    <source>
        <dbReference type="ARBA" id="ARBA00023163"/>
    </source>
</evidence>
<comment type="caution">
    <text evidence="11">The sequence shown here is derived from an EMBL/GenBank/DDBJ whole genome shotgun (WGS) entry which is preliminary data.</text>
</comment>
<dbReference type="SMART" id="SM00297">
    <property type="entry name" value="BROMO"/>
    <property type="match status" value="2"/>
</dbReference>
<evidence type="ECO:0000313" key="11">
    <source>
        <dbReference type="EMBL" id="TPX18387.1"/>
    </source>
</evidence>
<accession>A0A507BEK0</accession>
<dbReference type="PANTHER" id="PTHR16062:SF19">
    <property type="entry name" value="PROTEIN POLYBROMO-1"/>
    <property type="match status" value="1"/>
</dbReference>
<feature type="compositionally biased region" description="Acidic residues" evidence="9">
    <location>
        <begin position="208"/>
        <end position="252"/>
    </location>
</feature>
<proteinExistence type="predicted"/>
<dbReference type="FunFam" id="1.20.920.10:FF:000083">
    <property type="entry name" value="WGS project CABT00000000 data, contig 2.8"/>
    <property type="match status" value="1"/>
</dbReference>
<dbReference type="Pfam" id="PF00439">
    <property type="entry name" value="Bromodomain"/>
    <property type="match status" value="2"/>
</dbReference>
<evidence type="ECO:0000256" key="1">
    <source>
        <dbReference type="ARBA" id="ARBA00004123"/>
    </source>
</evidence>
<feature type="compositionally biased region" description="Pro residues" evidence="9">
    <location>
        <begin position="550"/>
        <end position="560"/>
    </location>
</feature>
<dbReference type="EMBL" id="SKBQ01000115">
    <property type="protein sequence ID" value="TPX18387.1"/>
    <property type="molecule type" value="Genomic_DNA"/>
</dbReference>
<gene>
    <name evidence="11" type="ORF">E0L32_011720</name>
</gene>
<feature type="compositionally biased region" description="Polar residues" evidence="9">
    <location>
        <begin position="526"/>
        <end position="536"/>
    </location>
</feature>
<evidence type="ECO:0000313" key="12">
    <source>
        <dbReference type="Proteomes" id="UP000319257"/>
    </source>
</evidence>
<feature type="compositionally biased region" description="Low complexity" evidence="9">
    <location>
        <begin position="266"/>
        <end position="281"/>
    </location>
</feature>
<feature type="region of interest" description="Disordered" evidence="9">
    <location>
        <begin position="1"/>
        <end position="29"/>
    </location>
</feature>
<evidence type="ECO:0000256" key="4">
    <source>
        <dbReference type="ARBA" id="ARBA00023015"/>
    </source>
</evidence>
<dbReference type="GO" id="GO:0016586">
    <property type="term" value="C:RSC-type complex"/>
    <property type="evidence" value="ECO:0007669"/>
    <property type="project" value="InterPro"/>
</dbReference>
<keyword evidence="6" id="KW-0804">Transcription</keyword>
<dbReference type="CDD" id="cd04369">
    <property type="entry name" value="Bromodomain"/>
    <property type="match status" value="2"/>
</dbReference>
<keyword evidence="2" id="KW-0677">Repeat</keyword>
<feature type="region of interest" description="Disordered" evidence="9">
    <location>
        <begin position="208"/>
        <end position="292"/>
    </location>
</feature>
<dbReference type="InterPro" id="IPR037382">
    <property type="entry name" value="Rsc/polybromo"/>
</dbReference>
<dbReference type="Proteomes" id="UP000319257">
    <property type="component" value="Unassembled WGS sequence"/>
</dbReference>
<feature type="compositionally biased region" description="Basic and acidic residues" evidence="9">
    <location>
        <begin position="282"/>
        <end position="292"/>
    </location>
</feature>
<keyword evidence="7" id="KW-0539">Nucleus</keyword>
<dbReference type="InterPro" id="IPR001487">
    <property type="entry name" value="Bromodomain"/>
</dbReference>
<organism evidence="11 12">
    <name type="scientific">Thyridium curvatum</name>
    <dbReference type="NCBI Taxonomy" id="1093900"/>
    <lineage>
        <taxon>Eukaryota</taxon>
        <taxon>Fungi</taxon>
        <taxon>Dikarya</taxon>
        <taxon>Ascomycota</taxon>
        <taxon>Pezizomycotina</taxon>
        <taxon>Sordariomycetes</taxon>
        <taxon>Sordariomycetidae</taxon>
        <taxon>Thyridiales</taxon>
        <taxon>Thyridiaceae</taxon>
        <taxon>Thyridium</taxon>
    </lineage>
</organism>
<dbReference type="GO" id="GO:0006368">
    <property type="term" value="P:transcription elongation by RNA polymerase II"/>
    <property type="evidence" value="ECO:0007669"/>
    <property type="project" value="TreeGrafter"/>
</dbReference>
<evidence type="ECO:0000259" key="10">
    <source>
        <dbReference type="PROSITE" id="PS50014"/>
    </source>
</evidence>
<feature type="compositionally biased region" description="Low complexity" evidence="9">
    <location>
        <begin position="537"/>
        <end position="549"/>
    </location>
</feature>
<dbReference type="Pfam" id="PF22994">
    <property type="entry name" value="RSC4_Ig_like"/>
    <property type="match status" value="1"/>
</dbReference>
<feature type="domain" description="Bromo" evidence="10">
    <location>
        <begin position="320"/>
        <end position="403"/>
    </location>
</feature>
<dbReference type="GO" id="GO:0003682">
    <property type="term" value="F:chromatin binding"/>
    <property type="evidence" value="ECO:0007669"/>
    <property type="project" value="TreeGrafter"/>
</dbReference>
<dbReference type="OrthoDB" id="6017at2759"/>
<dbReference type="GO" id="GO:0006338">
    <property type="term" value="P:chromatin remodeling"/>
    <property type="evidence" value="ECO:0007669"/>
    <property type="project" value="InterPro"/>
</dbReference>
<reference evidence="11 12" key="1">
    <citation type="submission" date="2019-06" db="EMBL/GenBank/DDBJ databases">
        <title>Draft genome sequence of the filamentous fungus Phialemoniopsis curvata isolated from diesel fuel.</title>
        <authorList>
            <person name="Varaljay V.A."/>
            <person name="Lyon W.J."/>
            <person name="Crouch A.L."/>
            <person name="Drake C.E."/>
            <person name="Hollomon J.M."/>
            <person name="Nadeau L.J."/>
            <person name="Nunn H.S."/>
            <person name="Stevenson B.S."/>
            <person name="Bojanowski C.L."/>
            <person name="Crookes-Goodson W.J."/>
        </authorList>
    </citation>
    <scope>NUCLEOTIDE SEQUENCE [LARGE SCALE GENOMIC DNA]</scope>
    <source>
        <strain evidence="11 12">D216</strain>
    </source>
</reference>
<dbReference type="GeneID" id="41979167"/>
<keyword evidence="12" id="KW-1185">Reference proteome</keyword>
<keyword evidence="4" id="KW-0805">Transcription regulation</keyword>
<dbReference type="InterPro" id="IPR054551">
    <property type="entry name" value="RSC4_Ig-like"/>
</dbReference>
<dbReference type="PROSITE" id="PS50014">
    <property type="entry name" value="BROMODOMAIN_2"/>
    <property type="match status" value="2"/>
</dbReference>
<dbReference type="InterPro" id="IPR036427">
    <property type="entry name" value="Bromodomain-like_sf"/>
</dbReference>
<dbReference type="PANTHER" id="PTHR16062">
    <property type="entry name" value="SWI/SNF-RELATED"/>
    <property type="match status" value="1"/>
</dbReference>
<name>A0A507BEK0_9PEZI</name>
<dbReference type="STRING" id="1093900.A0A507BEK0"/>
<evidence type="ECO:0000256" key="8">
    <source>
        <dbReference type="PROSITE-ProRule" id="PRU00035"/>
    </source>
</evidence>
<dbReference type="SUPFAM" id="SSF47370">
    <property type="entry name" value="Bromodomain"/>
    <property type="match status" value="2"/>
</dbReference>
<sequence length="716" mass="78682">MDHKRKANGATAPGGAETDDRAAKRRKASAVNLSASAPILPPTHFAFESPLPRSRVTRFANDNPLCAQDFDLLKGETKESTTQYGFAFLEQMRRTTDKSGRLIATYFEKLLPKEENKEYYKQIRMPISLELIERKLNDHEFSNLSELESYVKRMIQNAKDFYDKKTEVYDDAERVRKTLSNFMTKNNPAYKLVSGYSAVPTPIPEELEAESDAEADGEDEAAEEDAEAEEDDAQEEAAEAEEEEDAEAESEEDVGRGASRRRRASRQSARSPKKPAAPAPRAADRANVKPDHQYEDVPYKGLSFQEAQEKIVEELIRRPDEEDDTYVYFEPFLNLPPRSLKDYYQVIKEPLSLRKLQKLVKGIHGRGEKSGVSDYKTWAAFEEASSLLWQNAYYYNEDGSEIANMAKELEEYFYDQLNEAKAVVPEPVQPKIKIKSSTSAQDTPPAALPRRITIHVANTRGSSAESPAPATGSGSVASEAGANGVRAPSVGQGTVPPSGHDKARSVSITGASPSPSVAMKPEDSRQSPAVNGVAQTPNGQAPASQAAPGAPTPNGHPPVPVNLGPAYDTKFRLPGKGVADALITNLVLRTNPSIPVERRFHLQIPAHPKEAQQSLTVNVPPNHWKMQIIPTIAGSLEQNRAYKLYVIVNGIVLPRGIPVPNDPIEPGAQLFEGQLVPGVNTIQVQIIAAVPKGEKLPNGSDVELEKFTILANMLRY</sequence>
<dbReference type="RefSeq" id="XP_031000098.1">
    <property type="nucleotide sequence ID" value="XM_031134480.1"/>
</dbReference>
<evidence type="ECO:0000256" key="5">
    <source>
        <dbReference type="ARBA" id="ARBA00023117"/>
    </source>
</evidence>
<evidence type="ECO:0000256" key="3">
    <source>
        <dbReference type="ARBA" id="ARBA00022853"/>
    </source>
</evidence>
<feature type="region of interest" description="Disordered" evidence="9">
    <location>
        <begin position="459"/>
        <end position="560"/>
    </location>
</feature>
<dbReference type="Gene3D" id="1.20.920.10">
    <property type="entry name" value="Bromodomain-like"/>
    <property type="match status" value="2"/>
</dbReference>
<feature type="domain" description="Bromo" evidence="10">
    <location>
        <begin position="99"/>
        <end position="169"/>
    </location>
</feature>
<dbReference type="InParanoid" id="A0A507BEK0"/>
<evidence type="ECO:0000256" key="7">
    <source>
        <dbReference type="ARBA" id="ARBA00023242"/>
    </source>
</evidence>
<dbReference type="AlphaFoldDB" id="A0A507BEK0"/>
<feature type="compositionally biased region" description="Polar residues" evidence="9">
    <location>
        <begin position="506"/>
        <end position="515"/>
    </location>
</feature>
<protein>
    <recommendedName>
        <fullName evidence="10">Bromo domain-containing protein</fullName>
    </recommendedName>
</protein>